<keyword evidence="2" id="KW-1185">Reference proteome</keyword>
<dbReference type="EMBL" id="JAGSXJ010000012">
    <property type="protein sequence ID" value="KAH6686931.1"/>
    <property type="molecule type" value="Genomic_DNA"/>
</dbReference>
<name>A0A9P9A8E3_9PEZI</name>
<dbReference type="OrthoDB" id="5047692at2759"/>
<dbReference type="AlphaFoldDB" id="A0A9P9A8E3"/>
<reference evidence="1" key="1">
    <citation type="journal article" date="2021" name="Nat. Commun.">
        <title>Genetic determinants of endophytism in the Arabidopsis root mycobiome.</title>
        <authorList>
            <person name="Mesny F."/>
            <person name="Miyauchi S."/>
            <person name="Thiergart T."/>
            <person name="Pickel B."/>
            <person name="Atanasova L."/>
            <person name="Karlsson M."/>
            <person name="Huettel B."/>
            <person name="Barry K.W."/>
            <person name="Haridas S."/>
            <person name="Chen C."/>
            <person name="Bauer D."/>
            <person name="Andreopoulos W."/>
            <person name="Pangilinan J."/>
            <person name="LaButti K."/>
            <person name="Riley R."/>
            <person name="Lipzen A."/>
            <person name="Clum A."/>
            <person name="Drula E."/>
            <person name="Henrissat B."/>
            <person name="Kohler A."/>
            <person name="Grigoriev I.V."/>
            <person name="Martin F.M."/>
            <person name="Hacquard S."/>
        </authorList>
    </citation>
    <scope>NUCLEOTIDE SEQUENCE</scope>
    <source>
        <strain evidence="1">MPI-SDFR-AT-0117</strain>
    </source>
</reference>
<proteinExistence type="predicted"/>
<protein>
    <submittedName>
        <fullName evidence="1">Uncharacterized protein</fullName>
    </submittedName>
</protein>
<comment type="caution">
    <text evidence="1">The sequence shown here is derived from an EMBL/GenBank/DDBJ whole genome shotgun (WGS) entry which is preliminary data.</text>
</comment>
<dbReference type="Proteomes" id="UP000770015">
    <property type="component" value="Unassembled WGS sequence"/>
</dbReference>
<gene>
    <name evidence="1" type="ORF">F5X68DRAFT_261908</name>
</gene>
<sequence>MAAALPLGIQYLLDAGIFQSTRTDDVIEPIHAPEPADDELDEGDHKKANWGIPDDSLHSIAGMAPMLGVVGSLLPSAPSLRVVNPVPVPHTQPSIFWKAFGLTLKTIFTNEANLSESGSALFCAPPNQAGIISGRAFPDEVTNYQMHLYCDAMQRVGFPTFEVSGDSYFDYVNSYLQNVDETGAAADVGRARQELVDAEVAKDRAWQAGSKTFLDHVAKKDDIGQHSFVDYMKQNDEYRNACDAEMAAEKDFAETRGSKLSSASLQLQVLRLADYRLERQAGNNMPVIAIDQGDKWIELFTANPDKDKETNFDRNLIYYRPFYSIPNYALEVQYWIQGAAASPTDDENGLYTVPLAGIWDRSWSELGHPALDMAKPYVALTPEMKDFINSLDVTLRFVKRTFAGDVTRGLWDVPGLRGKFELPSSAPESIKQPVCKTSRLFFAWGLEMMVKFPDALPDGAVKNLSISALGMPMKRVAGKPDSLVFTSENAGYPVLVGGIADVV</sequence>
<evidence type="ECO:0000313" key="2">
    <source>
        <dbReference type="Proteomes" id="UP000770015"/>
    </source>
</evidence>
<evidence type="ECO:0000313" key="1">
    <source>
        <dbReference type="EMBL" id="KAH6686931.1"/>
    </source>
</evidence>
<organism evidence="1 2">
    <name type="scientific">Plectosphaerella plurivora</name>
    <dbReference type="NCBI Taxonomy" id="936078"/>
    <lineage>
        <taxon>Eukaryota</taxon>
        <taxon>Fungi</taxon>
        <taxon>Dikarya</taxon>
        <taxon>Ascomycota</taxon>
        <taxon>Pezizomycotina</taxon>
        <taxon>Sordariomycetes</taxon>
        <taxon>Hypocreomycetidae</taxon>
        <taxon>Glomerellales</taxon>
        <taxon>Plectosphaerellaceae</taxon>
        <taxon>Plectosphaerella</taxon>
    </lineage>
</organism>
<accession>A0A9P9A8E3</accession>